<feature type="domain" description="Metallo-beta-lactamase" evidence="1">
    <location>
        <begin position="34"/>
        <end position="221"/>
    </location>
</feature>
<dbReference type="Pfam" id="PF00753">
    <property type="entry name" value="Lactamase_B"/>
    <property type="match status" value="1"/>
</dbReference>
<evidence type="ECO:0000313" key="2">
    <source>
        <dbReference type="EMBL" id="KRL98213.1"/>
    </source>
</evidence>
<dbReference type="CDD" id="cd07739">
    <property type="entry name" value="metallo-hydrolase-like_MBL-fold"/>
    <property type="match status" value="1"/>
</dbReference>
<keyword evidence="3" id="KW-1185">Reference proteome</keyword>
<dbReference type="InterPro" id="IPR001279">
    <property type="entry name" value="Metallo-B-lactamas"/>
</dbReference>
<dbReference type="STRING" id="1423753.FD28_GL000011"/>
<dbReference type="Proteomes" id="UP000051580">
    <property type="component" value="Unassembled WGS sequence"/>
</dbReference>
<comment type="caution">
    <text evidence="2">The sequence shown here is derived from an EMBL/GenBank/DDBJ whole genome shotgun (WGS) entry which is preliminary data.</text>
</comment>
<name>A0A0R1V5K4_9LACO</name>
<dbReference type="SUPFAM" id="SSF56281">
    <property type="entry name" value="Metallo-hydrolase/oxidoreductase"/>
    <property type="match status" value="1"/>
</dbReference>
<dbReference type="PANTHER" id="PTHR42951:SF14">
    <property type="entry name" value="METALLO-BETA-LACTAMASE SUPERFAMILY PROTEIN"/>
    <property type="match status" value="1"/>
</dbReference>
<evidence type="ECO:0000313" key="3">
    <source>
        <dbReference type="Proteomes" id="UP000051580"/>
    </source>
</evidence>
<organism evidence="2 3">
    <name type="scientific">Levilactobacillus hammesii DSM 16381</name>
    <dbReference type="NCBI Taxonomy" id="1423753"/>
    <lineage>
        <taxon>Bacteria</taxon>
        <taxon>Bacillati</taxon>
        <taxon>Bacillota</taxon>
        <taxon>Bacilli</taxon>
        <taxon>Lactobacillales</taxon>
        <taxon>Lactobacillaceae</taxon>
        <taxon>Levilactobacillus</taxon>
    </lineage>
</organism>
<sequence length="282" mass="31233">MITMTSLQYDVYNNRRNSVTRGVPDDTKDLQWVSNTATLIYGEQEAILVDTYTTKSANQELIDWTYEHHVTLKYIYLTHAHADHFFGAGMIKNAFPGATIIATQATADGIPAVMTPANLAGTWEKLFPGKLPTPIVGADQVVKDHFTLEDHPITVISDGFTDTHDTTSLWVPDLQLIVAGDATYNGIHAYMQETTLAACQNWIKANEHLKTFKPQHVVAGHKIPENADDPAILDSTIAYITTFNKLAQEATSALELYRQMLALYPTYANPGSLWSSAHAVIR</sequence>
<evidence type="ECO:0000259" key="1">
    <source>
        <dbReference type="SMART" id="SM00849"/>
    </source>
</evidence>
<dbReference type="PANTHER" id="PTHR42951">
    <property type="entry name" value="METALLO-BETA-LACTAMASE DOMAIN-CONTAINING"/>
    <property type="match status" value="1"/>
</dbReference>
<dbReference type="PATRIC" id="fig|1423753.3.peg.12"/>
<dbReference type="Gene3D" id="3.60.15.10">
    <property type="entry name" value="Ribonuclease Z/Hydroxyacylglutathione hydrolase-like"/>
    <property type="match status" value="1"/>
</dbReference>
<gene>
    <name evidence="2" type="ORF">FD28_GL000011</name>
</gene>
<dbReference type="AlphaFoldDB" id="A0A0R1V5K4"/>
<dbReference type="InterPro" id="IPR050855">
    <property type="entry name" value="NDM-1-like"/>
</dbReference>
<accession>A0A0R1V5K4</accession>
<reference evidence="2 3" key="1">
    <citation type="journal article" date="2015" name="Genome Announc.">
        <title>Expanding the biotechnology potential of lactobacilli through comparative genomics of 213 strains and associated genera.</title>
        <authorList>
            <person name="Sun Z."/>
            <person name="Harris H.M."/>
            <person name="McCann A."/>
            <person name="Guo C."/>
            <person name="Argimon S."/>
            <person name="Zhang W."/>
            <person name="Yang X."/>
            <person name="Jeffery I.B."/>
            <person name="Cooney J.C."/>
            <person name="Kagawa T.F."/>
            <person name="Liu W."/>
            <person name="Song Y."/>
            <person name="Salvetti E."/>
            <person name="Wrobel A."/>
            <person name="Rasinkangas P."/>
            <person name="Parkhill J."/>
            <person name="Rea M.C."/>
            <person name="O'Sullivan O."/>
            <person name="Ritari J."/>
            <person name="Douillard F.P."/>
            <person name="Paul Ross R."/>
            <person name="Yang R."/>
            <person name="Briner A.E."/>
            <person name="Felis G.E."/>
            <person name="de Vos W.M."/>
            <person name="Barrangou R."/>
            <person name="Klaenhammer T.R."/>
            <person name="Caufield P.W."/>
            <person name="Cui Y."/>
            <person name="Zhang H."/>
            <person name="O'Toole P.W."/>
        </authorList>
    </citation>
    <scope>NUCLEOTIDE SEQUENCE [LARGE SCALE GENOMIC DNA]</scope>
    <source>
        <strain evidence="2 3">DSM 16381</strain>
    </source>
</reference>
<dbReference type="InterPro" id="IPR036866">
    <property type="entry name" value="RibonucZ/Hydroxyglut_hydro"/>
</dbReference>
<protein>
    <recommendedName>
        <fullName evidence="1">Metallo-beta-lactamase domain-containing protein</fullName>
    </recommendedName>
</protein>
<dbReference type="SMART" id="SM00849">
    <property type="entry name" value="Lactamase_B"/>
    <property type="match status" value="1"/>
</dbReference>
<dbReference type="EMBL" id="AZFS01000006">
    <property type="protein sequence ID" value="KRL98213.1"/>
    <property type="molecule type" value="Genomic_DNA"/>
</dbReference>
<proteinExistence type="predicted"/>